<feature type="compositionally biased region" description="Basic and acidic residues" evidence="12">
    <location>
        <begin position="379"/>
        <end position="396"/>
    </location>
</feature>
<dbReference type="CDD" id="cd00056">
    <property type="entry name" value="ENDO3c"/>
    <property type="match status" value="1"/>
</dbReference>
<keyword evidence="10" id="KW-0326">Glycosidase</keyword>
<evidence type="ECO:0000313" key="15">
    <source>
        <dbReference type="Proteomes" id="UP000009170"/>
    </source>
</evidence>
<evidence type="ECO:0000256" key="11">
    <source>
        <dbReference type="ARBA" id="ARBA00044632"/>
    </source>
</evidence>
<dbReference type="InterPro" id="IPR052054">
    <property type="entry name" value="Oxidative_DNA_repair_enzyme"/>
</dbReference>
<evidence type="ECO:0000256" key="9">
    <source>
        <dbReference type="ARBA" id="ARBA00023268"/>
    </source>
</evidence>
<evidence type="ECO:0000256" key="5">
    <source>
        <dbReference type="ARBA" id="ARBA00022801"/>
    </source>
</evidence>
<keyword evidence="8" id="KW-0539">Nucleus</keyword>
<comment type="catalytic activity">
    <reaction evidence="11">
        <text>2'-deoxyribonucleotide-(2'-deoxyribose 5'-phosphate)-2'-deoxyribonucleotide-DNA = a 3'-end 2'-deoxyribonucleotide-(2,3-dehydro-2,3-deoxyribose 5'-phosphate)-DNA + a 5'-end 5'-phospho-2'-deoxyribonucleoside-DNA + H(+)</text>
        <dbReference type="Rhea" id="RHEA:66592"/>
        <dbReference type="Rhea" id="RHEA-COMP:13180"/>
        <dbReference type="Rhea" id="RHEA-COMP:16897"/>
        <dbReference type="Rhea" id="RHEA-COMP:17067"/>
        <dbReference type="ChEBI" id="CHEBI:15378"/>
        <dbReference type="ChEBI" id="CHEBI:136412"/>
        <dbReference type="ChEBI" id="CHEBI:157695"/>
        <dbReference type="ChEBI" id="CHEBI:167181"/>
        <dbReference type="EC" id="4.2.99.18"/>
    </reaction>
</comment>
<evidence type="ECO:0000256" key="4">
    <source>
        <dbReference type="ARBA" id="ARBA00022763"/>
    </source>
</evidence>
<dbReference type="Gene3D" id="3.30.310.40">
    <property type="match status" value="1"/>
</dbReference>
<dbReference type="GO" id="GO:0003684">
    <property type="term" value="F:damaged DNA binding"/>
    <property type="evidence" value="ECO:0007669"/>
    <property type="project" value="InterPro"/>
</dbReference>
<feature type="compositionally biased region" description="Basic residues" evidence="12">
    <location>
        <begin position="369"/>
        <end position="378"/>
    </location>
</feature>
<evidence type="ECO:0000256" key="7">
    <source>
        <dbReference type="ARBA" id="ARBA00023239"/>
    </source>
</evidence>
<evidence type="ECO:0000256" key="2">
    <source>
        <dbReference type="ARBA" id="ARBA00010679"/>
    </source>
</evidence>
<evidence type="ECO:0000259" key="13">
    <source>
        <dbReference type="SMART" id="SM00478"/>
    </source>
</evidence>
<dbReference type="AlphaFoldDB" id="A0A096P8U0"/>
<keyword evidence="15" id="KW-1185">Reference proteome</keyword>
<dbReference type="EC" id="4.2.99.18" evidence="3"/>
<dbReference type="SUPFAM" id="SSF48150">
    <property type="entry name" value="DNA-glycosylase"/>
    <property type="match status" value="1"/>
</dbReference>
<evidence type="ECO:0000256" key="8">
    <source>
        <dbReference type="ARBA" id="ARBA00023242"/>
    </source>
</evidence>
<dbReference type="SUPFAM" id="SSF55945">
    <property type="entry name" value="TATA-box binding protein-like"/>
    <property type="match status" value="1"/>
</dbReference>
<dbReference type="GO" id="GO:0006285">
    <property type="term" value="P:base-excision repair, AP site formation"/>
    <property type="evidence" value="ECO:0007669"/>
    <property type="project" value="TreeGrafter"/>
</dbReference>
<dbReference type="GeneID" id="9831110"/>
<evidence type="ECO:0000256" key="1">
    <source>
        <dbReference type="ARBA" id="ARBA00004123"/>
    </source>
</evidence>
<keyword evidence="9" id="KW-0511">Multifunctional enzyme</keyword>
<dbReference type="STRING" id="70448.A0A096P8U0"/>
<dbReference type="FunCoup" id="A0A096P8U0">
    <property type="interactions" value="1659"/>
</dbReference>
<dbReference type="EMBL" id="CAID01000016">
    <property type="protein sequence ID" value="CEG00414.1"/>
    <property type="molecule type" value="Genomic_DNA"/>
</dbReference>
<keyword evidence="4" id="KW-0227">DNA damage</keyword>
<reference evidence="14 15" key="2">
    <citation type="journal article" date="2014" name="BMC Genomics">
        <title>An improved genome of the model marine alga Ostreococcus tauri unfolds by assessing Illumina de novo assemblies.</title>
        <authorList>
            <person name="Blanc-Mathieu R."/>
            <person name="Verhelst B."/>
            <person name="Derelle E."/>
            <person name="Rombauts S."/>
            <person name="Bouget F.Y."/>
            <person name="Carre I."/>
            <person name="Chateau A."/>
            <person name="Eyre-Walker A."/>
            <person name="Grimsley N."/>
            <person name="Moreau H."/>
            <person name="Piegu B."/>
            <person name="Rivals E."/>
            <person name="Schackwitz W."/>
            <person name="Van de Peer Y."/>
            <person name="Piganeau G."/>
        </authorList>
    </citation>
    <scope>NUCLEOTIDE SEQUENCE [LARGE SCALE GENOMIC DNA]</scope>
    <source>
        <strain evidence="15">OTTH 0595 / CCAP 157/2 / RCC745</strain>
    </source>
</reference>
<dbReference type="SMART" id="SM00478">
    <property type="entry name" value="ENDO3c"/>
    <property type="match status" value="1"/>
</dbReference>
<organism evidence="14 15">
    <name type="scientific">Ostreococcus tauri</name>
    <name type="common">Marine green alga</name>
    <dbReference type="NCBI Taxonomy" id="70448"/>
    <lineage>
        <taxon>Eukaryota</taxon>
        <taxon>Viridiplantae</taxon>
        <taxon>Chlorophyta</taxon>
        <taxon>Mamiellophyceae</taxon>
        <taxon>Mamiellales</taxon>
        <taxon>Bathycoccaceae</taxon>
        <taxon>Ostreococcus</taxon>
    </lineage>
</organism>
<sequence>MARASAGASEVVLARRPEWCVLRGVDGRELRARHTFPTGQTFRWRARVDGDYVGVVGARVVRVREGRGECADAAYKVYCRPAGETVEDDERVVREYFNADVRLVTLYDAFASRDGRFRDLATHVDGARMLRQNPSECLFSFICSSNNHISRIHGMVEKMCERYGEALPVTEAVVALDDDMERASPAAEASGKEAAAAAKRDVFFSFPSASRIASEATEEELRAMGFGYRAKFIVGTAKALMDRAKALGGDATPESYLRTLRDETSYVDAHVALQELPGIGPKVSSCVCLFSLDKHAAIPVDTHVWRLACEHYAPELSEAKTVTPKIMRAIEQRFEEVFGEYSGWAHNILFIAELKTVRDRLPENLRTPQKPKKPKTPKRSADASPERVKVEIKSEPFCDTFDSP</sequence>
<dbReference type="Gene3D" id="1.10.340.30">
    <property type="entry name" value="Hypothetical protein, domain 2"/>
    <property type="match status" value="1"/>
</dbReference>
<dbReference type="InParanoid" id="A0A096P8U0"/>
<keyword evidence="6" id="KW-0234">DNA repair</keyword>
<dbReference type="InterPro" id="IPR012904">
    <property type="entry name" value="OGG_N"/>
</dbReference>
<dbReference type="OrthoDB" id="238681at2759"/>
<keyword evidence="5" id="KW-0378">Hydrolase</keyword>
<evidence type="ECO:0000256" key="6">
    <source>
        <dbReference type="ARBA" id="ARBA00023204"/>
    </source>
</evidence>
<dbReference type="KEGG" id="ota:OT_ostta16g02045"/>
<gene>
    <name evidence="14" type="ORF">OT_ostta16g02045</name>
</gene>
<accession>A0A096P8U0</accession>
<dbReference type="Pfam" id="PF07934">
    <property type="entry name" value="OGG_N"/>
    <property type="match status" value="1"/>
</dbReference>
<evidence type="ECO:0000256" key="12">
    <source>
        <dbReference type="SAM" id="MobiDB-lite"/>
    </source>
</evidence>
<name>A0A096P8U0_OSTTA</name>
<dbReference type="Pfam" id="PF00730">
    <property type="entry name" value="HhH-GPD"/>
    <property type="match status" value="1"/>
</dbReference>
<dbReference type="Proteomes" id="UP000009170">
    <property type="component" value="Unassembled WGS sequence"/>
</dbReference>
<dbReference type="GO" id="GO:0034039">
    <property type="term" value="F:8-oxo-7,8-dihydroguanine DNA N-glycosylase activity"/>
    <property type="evidence" value="ECO:0007669"/>
    <property type="project" value="TreeGrafter"/>
</dbReference>
<evidence type="ECO:0000256" key="10">
    <source>
        <dbReference type="ARBA" id="ARBA00023295"/>
    </source>
</evidence>
<keyword evidence="7" id="KW-0456">Lyase</keyword>
<dbReference type="InterPro" id="IPR023170">
    <property type="entry name" value="HhH_base_excis_C"/>
</dbReference>
<comment type="subcellular location">
    <subcellularLocation>
        <location evidence="1">Nucleus</location>
    </subcellularLocation>
</comment>
<dbReference type="InterPro" id="IPR011257">
    <property type="entry name" value="DNA_glycosylase"/>
</dbReference>
<protein>
    <recommendedName>
        <fullName evidence="3">DNA-(apurinic or apyrimidinic site) lyase</fullName>
        <ecNumber evidence="3">4.2.99.18</ecNumber>
    </recommendedName>
</protein>
<proteinExistence type="inferred from homology"/>
<dbReference type="GO" id="GO:0140078">
    <property type="term" value="F:class I DNA-(apurinic or apyrimidinic site) endonuclease activity"/>
    <property type="evidence" value="ECO:0007669"/>
    <property type="project" value="UniProtKB-EC"/>
</dbReference>
<feature type="region of interest" description="Disordered" evidence="12">
    <location>
        <begin position="362"/>
        <end position="404"/>
    </location>
</feature>
<evidence type="ECO:0000313" key="14">
    <source>
        <dbReference type="EMBL" id="CEG00414.1"/>
    </source>
</evidence>
<feature type="domain" description="HhH-GPD" evidence="13">
    <location>
        <begin position="189"/>
        <end position="354"/>
    </location>
</feature>
<dbReference type="PANTHER" id="PTHR10242:SF2">
    <property type="entry name" value="N-GLYCOSYLASE_DNA LYASE"/>
    <property type="match status" value="1"/>
</dbReference>
<evidence type="ECO:0000256" key="3">
    <source>
        <dbReference type="ARBA" id="ARBA00012720"/>
    </source>
</evidence>
<dbReference type="Gene3D" id="1.10.1670.10">
    <property type="entry name" value="Helix-hairpin-Helix base-excision DNA repair enzymes (C-terminal)"/>
    <property type="match status" value="1"/>
</dbReference>
<dbReference type="InterPro" id="IPR003265">
    <property type="entry name" value="HhH-GPD_domain"/>
</dbReference>
<comment type="similarity">
    <text evidence="2">Belongs to the type-1 OGG1 family.</text>
</comment>
<dbReference type="RefSeq" id="XP_003083671.2">
    <property type="nucleotide sequence ID" value="XM_003083623.2"/>
</dbReference>
<dbReference type="GO" id="GO:0005634">
    <property type="term" value="C:nucleus"/>
    <property type="evidence" value="ECO:0007669"/>
    <property type="project" value="UniProtKB-SubCell"/>
</dbReference>
<dbReference type="FunFam" id="1.10.1670.10:FF:000005">
    <property type="entry name" value="N-glycosylase/DNA lyase OGG1"/>
    <property type="match status" value="1"/>
</dbReference>
<dbReference type="PANTHER" id="PTHR10242">
    <property type="entry name" value="8-OXOGUANINE DNA GLYCOSYLASE"/>
    <property type="match status" value="1"/>
</dbReference>
<comment type="caution">
    <text evidence="14">The sequence shown here is derived from an EMBL/GenBank/DDBJ whole genome shotgun (WGS) entry which is preliminary data.</text>
</comment>
<dbReference type="GO" id="GO:0006289">
    <property type="term" value="P:nucleotide-excision repair"/>
    <property type="evidence" value="ECO:0007669"/>
    <property type="project" value="InterPro"/>
</dbReference>
<reference evidence="15" key="1">
    <citation type="journal article" date="2006" name="Proc. Natl. Acad. Sci. U.S.A.">
        <title>Genome analysis of the smallest free-living eukaryote Ostreococcus tauri unveils many unique features.</title>
        <authorList>
            <person name="Derelle E."/>
            <person name="Ferraz C."/>
            <person name="Rombauts S."/>
            <person name="Rouze P."/>
            <person name="Worden A.Z."/>
            <person name="Robbens S."/>
            <person name="Partensky F."/>
            <person name="Degroeve S."/>
            <person name="Echeynie S."/>
            <person name="Cooke R."/>
            <person name="Saeys Y."/>
            <person name="Wuyts J."/>
            <person name="Jabbari K."/>
            <person name="Bowler C."/>
            <person name="Panaud O."/>
            <person name="Piegu B."/>
            <person name="Ball S.G."/>
            <person name="Ral J.-P."/>
            <person name="Bouget F.-Y."/>
            <person name="Piganeau G."/>
            <person name="De Baets B."/>
            <person name="Picard A."/>
            <person name="Delseny M."/>
            <person name="Demaille J."/>
            <person name="Van de Peer Y."/>
            <person name="Moreau H."/>
        </authorList>
    </citation>
    <scope>NUCLEOTIDE SEQUENCE [LARGE SCALE GENOMIC DNA]</scope>
    <source>
        <strain evidence="15">OTTH 0595 / CCAP 157/2 / RCC745</strain>
    </source>
</reference>